<keyword evidence="9" id="KW-1185">Reference proteome</keyword>
<dbReference type="NCBIfam" id="TIGR00520">
    <property type="entry name" value="asnASE_II"/>
    <property type="match status" value="1"/>
</dbReference>
<feature type="domain" description="L-asparaginase N-terminal" evidence="6">
    <location>
        <begin position="8"/>
        <end position="200"/>
    </location>
</feature>
<proteinExistence type="inferred from homology"/>
<dbReference type="PRINTS" id="PR00139">
    <property type="entry name" value="ASNGLNASE"/>
</dbReference>
<dbReference type="InterPro" id="IPR020827">
    <property type="entry name" value="Asparaginase/glutaminase_AS1"/>
</dbReference>
<dbReference type="Gene3D" id="3.40.50.40">
    <property type="match status" value="1"/>
</dbReference>
<dbReference type="InterPro" id="IPR037152">
    <property type="entry name" value="L-asparaginase_N_sf"/>
</dbReference>
<evidence type="ECO:0000256" key="2">
    <source>
        <dbReference type="ARBA" id="ARBA00022801"/>
    </source>
</evidence>
<dbReference type="InterPro" id="IPR006034">
    <property type="entry name" value="Asparaginase/glutaminase-like"/>
</dbReference>
<dbReference type="NCBIfam" id="NF008304">
    <property type="entry name" value="PRK11096.1"/>
    <property type="match status" value="1"/>
</dbReference>
<dbReference type="Proteomes" id="UP001500604">
    <property type="component" value="Unassembled WGS sequence"/>
</dbReference>
<dbReference type="SUPFAM" id="SSF53774">
    <property type="entry name" value="Glutaminase/Asparaginase"/>
    <property type="match status" value="1"/>
</dbReference>
<evidence type="ECO:0000313" key="9">
    <source>
        <dbReference type="Proteomes" id="UP001500604"/>
    </source>
</evidence>
<feature type="active site" evidence="3">
    <location>
        <position position="17"/>
    </location>
</feature>
<reference evidence="9" key="1">
    <citation type="journal article" date="2019" name="Int. J. Syst. Evol. Microbiol.">
        <title>The Global Catalogue of Microorganisms (GCM) 10K type strain sequencing project: providing services to taxonomists for standard genome sequencing and annotation.</title>
        <authorList>
            <consortium name="The Broad Institute Genomics Platform"/>
            <consortium name="The Broad Institute Genome Sequencing Center for Infectious Disease"/>
            <person name="Wu L."/>
            <person name="Ma J."/>
        </authorList>
    </citation>
    <scope>NUCLEOTIDE SEQUENCE [LARGE SCALE GENOMIC DNA]</scope>
    <source>
        <strain evidence="9">JCM 17805</strain>
    </source>
</reference>
<protein>
    <submittedName>
        <fullName evidence="8">L-asparaginase 2</fullName>
    </submittedName>
</protein>
<gene>
    <name evidence="8" type="primary">ansB</name>
    <name evidence="8" type="ORF">GCM10023116_33810</name>
</gene>
<dbReference type="InterPro" id="IPR036152">
    <property type="entry name" value="Asp/glu_Ase-like_sf"/>
</dbReference>
<dbReference type="CDD" id="cd08964">
    <property type="entry name" value="L-asparaginase_II"/>
    <property type="match status" value="1"/>
</dbReference>
<dbReference type="PROSITE" id="PS00144">
    <property type="entry name" value="ASN_GLN_ASE_1"/>
    <property type="match status" value="1"/>
</dbReference>
<dbReference type="InterPro" id="IPR004550">
    <property type="entry name" value="AsnASE_II"/>
</dbReference>
<sequence length="333" mass="35615">MQKTERSRIAILTTGGTIAGEGQSQTGGAYTSAKLGVQQLLEAVPELHDVADITGEEVVSIGSQDMSDEVWLTLAKRINAVLAQDDIDGIVITHGTDTMEETAWFLHLTVHSNKPVVLTGAMRPATARSADGPLNLYNAAVTAASPEAVDRGVMVVMNDTVFGARDVTKMHTSGVDTFQAPNFGPLGYVHDGIVTFQRRPEMHHTMTSEFDVSGLDKLPQVGIVFGYSNCSPLPVNAYVGAGYQGIVHAGLGNGNIHCDVLDALVNASRDGVRVVRSSRANSGSTTMAGEVDDEQYGFIASLHLNPQKARVLLQLALTKTTDRDAIQNYFLTY</sequence>
<dbReference type="Pfam" id="PF00710">
    <property type="entry name" value="Asparaginase"/>
    <property type="match status" value="1"/>
</dbReference>
<dbReference type="Pfam" id="PF17763">
    <property type="entry name" value="Asparaginase_C"/>
    <property type="match status" value="1"/>
</dbReference>
<evidence type="ECO:0000256" key="3">
    <source>
        <dbReference type="PROSITE-ProRule" id="PRU10099"/>
    </source>
</evidence>
<dbReference type="PANTHER" id="PTHR11707:SF28">
    <property type="entry name" value="60 KDA LYSOPHOSPHOLIPASE"/>
    <property type="match status" value="1"/>
</dbReference>
<dbReference type="PANTHER" id="PTHR11707">
    <property type="entry name" value="L-ASPARAGINASE"/>
    <property type="match status" value="1"/>
</dbReference>
<evidence type="ECO:0000313" key="8">
    <source>
        <dbReference type="EMBL" id="GAA4651098.1"/>
    </source>
</evidence>
<comment type="caution">
    <text evidence="8">The sequence shown here is derived from an EMBL/GenBank/DDBJ whole genome shotgun (WGS) entry which is preliminary data.</text>
</comment>
<evidence type="ECO:0000259" key="6">
    <source>
        <dbReference type="Pfam" id="PF00710"/>
    </source>
</evidence>
<feature type="active site" evidence="4">
    <location>
        <position position="96"/>
    </location>
</feature>
<evidence type="ECO:0000256" key="1">
    <source>
        <dbReference type="ARBA" id="ARBA00010518"/>
    </source>
</evidence>
<accession>A0ABP8V6K3</accession>
<dbReference type="PIRSF" id="PIRSF001220">
    <property type="entry name" value="L-ASNase_gatD"/>
    <property type="match status" value="1"/>
</dbReference>
<dbReference type="SFLD" id="SFLDS00057">
    <property type="entry name" value="Glutaminase/Asparaginase"/>
    <property type="match status" value="1"/>
</dbReference>
<dbReference type="Gene3D" id="3.40.50.1170">
    <property type="entry name" value="L-asparaginase, N-terminal domain"/>
    <property type="match status" value="1"/>
</dbReference>
<dbReference type="PIRSF" id="PIRSF500176">
    <property type="entry name" value="L_ASNase"/>
    <property type="match status" value="1"/>
</dbReference>
<dbReference type="PROSITE" id="PS51732">
    <property type="entry name" value="ASN_GLN_ASE_3"/>
    <property type="match status" value="1"/>
</dbReference>
<dbReference type="InterPro" id="IPR027475">
    <property type="entry name" value="Asparaginase/glutaminase_AS2"/>
</dbReference>
<feature type="domain" description="Asparaginase/glutaminase C-terminal" evidence="7">
    <location>
        <begin position="220"/>
        <end position="330"/>
    </location>
</feature>
<name>A0ABP8V6K3_9GAMM</name>
<dbReference type="EMBL" id="BAABFL010000437">
    <property type="protein sequence ID" value="GAA4651098.1"/>
    <property type="molecule type" value="Genomic_DNA"/>
</dbReference>
<dbReference type="InterPro" id="IPR027473">
    <property type="entry name" value="L-asparaginase_C"/>
</dbReference>
<dbReference type="InterPro" id="IPR027474">
    <property type="entry name" value="L-asparaginase_N"/>
</dbReference>
<dbReference type="InterPro" id="IPR040919">
    <property type="entry name" value="Asparaginase_C"/>
</dbReference>
<evidence type="ECO:0000256" key="5">
    <source>
        <dbReference type="RuleBase" id="RU004456"/>
    </source>
</evidence>
<evidence type="ECO:0000256" key="4">
    <source>
        <dbReference type="PROSITE-ProRule" id="PRU10100"/>
    </source>
</evidence>
<dbReference type="PROSITE" id="PS00917">
    <property type="entry name" value="ASN_GLN_ASE_2"/>
    <property type="match status" value="1"/>
</dbReference>
<dbReference type="SMART" id="SM00870">
    <property type="entry name" value="Asparaginase"/>
    <property type="match status" value="1"/>
</dbReference>
<evidence type="ECO:0000259" key="7">
    <source>
        <dbReference type="Pfam" id="PF17763"/>
    </source>
</evidence>
<organism evidence="8 9">
    <name type="scientific">Kistimonas scapharcae</name>
    <dbReference type="NCBI Taxonomy" id="1036133"/>
    <lineage>
        <taxon>Bacteria</taxon>
        <taxon>Pseudomonadati</taxon>
        <taxon>Pseudomonadota</taxon>
        <taxon>Gammaproteobacteria</taxon>
        <taxon>Oceanospirillales</taxon>
        <taxon>Endozoicomonadaceae</taxon>
        <taxon>Kistimonas</taxon>
    </lineage>
</organism>
<keyword evidence="2" id="KW-0378">Hydrolase</keyword>
<comment type="similarity">
    <text evidence="1 5">Belongs to the asparaginase 1 family.</text>
</comment>